<feature type="region of interest" description="Disordered" evidence="1">
    <location>
        <begin position="1020"/>
        <end position="1147"/>
    </location>
</feature>
<feature type="compositionally biased region" description="Polar residues" evidence="1">
    <location>
        <begin position="1108"/>
        <end position="1122"/>
    </location>
</feature>
<feature type="compositionally biased region" description="Polar residues" evidence="1">
    <location>
        <begin position="1036"/>
        <end position="1047"/>
    </location>
</feature>
<organism evidence="2 3">
    <name type="scientific">Mesorhabditis spiculigera</name>
    <dbReference type="NCBI Taxonomy" id="96644"/>
    <lineage>
        <taxon>Eukaryota</taxon>
        <taxon>Metazoa</taxon>
        <taxon>Ecdysozoa</taxon>
        <taxon>Nematoda</taxon>
        <taxon>Chromadorea</taxon>
        <taxon>Rhabditida</taxon>
        <taxon>Rhabditina</taxon>
        <taxon>Rhabditomorpha</taxon>
        <taxon>Rhabditoidea</taxon>
        <taxon>Rhabditidae</taxon>
        <taxon>Mesorhabditinae</taxon>
        <taxon>Mesorhabditis</taxon>
    </lineage>
</organism>
<dbReference type="EMBL" id="CATQJA010002700">
    <property type="protein sequence ID" value="CAJ0584761.1"/>
    <property type="molecule type" value="Genomic_DNA"/>
</dbReference>
<accession>A0AA36DCH8</accession>
<name>A0AA36DCH8_9BILA</name>
<keyword evidence="3" id="KW-1185">Reference proteome</keyword>
<feature type="compositionally biased region" description="Basic and acidic residues" evidence="1">
    <location>
        <begin position="1053"/>
        <end position="1062"/>
    </location>
</feature>
<evidence type="ECO:0000313" key="2">
    <source>
        <dbReference type="EMBL" id="CAJ0584761.1"/>
    </source>
</evidence>
<evidence type="ECO:0000256" key="1">
    <source>
        <dbReference type="SAM" id="MobiDB-lite"/>
    </source>
</evidence>
<protein>
    <submittedName>
        <fullName evidence="2">Uncharacterized protein</fullName>
    </submittedName>
</protein>
<feature type="region of interest" description="Disordered" evidence="1">
    <location>
        <begin position="1"/>
        <end position="108"/>
    </location>
</feature>
<dbReference type="Proteomes" id="UP001177023">
    <property type="component" value="Unassembled WGS sequence"/>
</dbReference>
<feature type="compositionally biased region" description="Polar residues" evidence="1">
    <location>
        <begin position="1072"/>
        <end position="1086"/>
    </location>
</feature>
<proteinExistence type="predicted"/>
<feature type="non-terminal residue" evidence="2">
    <location>
        <position position="1147"/>
    </location>
</feature>
<gene>
    <name evidence="2" type="ORF">MSPICULIGERA_LOCUS22803</name>
</gene>
<reference evidence="2" key="1">
    <citation type="submission" date="2023-06" db="EMBL/GenBank/DDBJ databases">
        <authorList>
            <person name="Delattre M."/>
        </authorList>
    </citation>
    <scope>NUCLEOTIDE SEQUENCE</scope>
    <source>
        <strain evidence="2">AF72</strain>
    </source>
</reference>
<feature type="region of interest" description="Disordered" evidence="1">
    <location>
        <begin position="412"/>
        <end position="461"/>
    </location>
</feature>
<dbReference type="AlphaFoldDB" id="A0AA36DCH8"/>
<sequence length="1147" mass="127808">MVSTSKPVDAQPAEGDKPNELDVDAPSLPDGSTTDVQEDQMDLGPMPSEDVSILMDDTQMETQVSESAEVVSATEARSAGGSDAQPSSRSERTKQKAQQRPAEVEHSSFILSAEEVREERLRKVNSMGYDGFFWTQKPLTLDRTPNLYSPQSPAWIRNTPPGLAHRNRIPGTGDGTPVAMYFDSISILSESVVEGDVQRAEHHNLLRTEFLLQLRLKHKPSNNEFFDKVHKEVLRDFLTLFENHMSHGYPPETKAQLQYFLRNEALMRRISHALFSRGGRTLQEVFLAKDKTSQTAKTMSEYLMAWLDSVLLDDITSALPLAKALGLTTNVREVLQDLENDVQALAWLRFIDEANQLFDDGLSLNLGHAFSVLRQVHARLAVQAQADIVKASARRERDRQALVASGALPQDQNVFSANDPEKRKAQYRKAQSSNLDSGNPFPQPIFNNPPSRGYSENGKQPQFGLWEKTPDEGLIVRGNKIVLSRLSAEQKEPFTATYGNKPNYATIPNEFARKWVGIPGFEAPPLAGEKGFTEYAYFTMDEDLEALIASLVDGTEPPITCVPDGNAQQPNAQRRFAEFEDNPRFSEVDQVPMRYLTYRIWQAAVRPAHRVDQSLEAYKADPNATYIAESPALHNIWLLGNVVYPYMRIEARPDDPKRQAMFHEGLHLPHPRYRLSHGLLKGMGGYVGGRTWGYKDEASMIQAFEFICQDLVDLDFNVGFALHYIGRNGNTPEVVRIAVGHFIGNAQKKDQQNDQHYGVPDRNCYEALEDYLAFGEYAKKDIPSQSQAENTVCCCAGESSCTHSPEVCLGLMRSSVMLAVAREQMVCPGNNEAQSFACARSVIWIRQQPMKHKFNKCPAKTAMPKCPYCGSQHREAWCRVRKLQLGLFDLSGDEYDHATLYDLLRHDRVRFPNIGGTMFQEHKEHGTPLILNAQMFREQKVQEAVRQATLNAQPIAEDHPMADAQQDPPAPALTDEYNLFDQLLENVAVQHGLPPKSAFEHAIDVLPPVVVETEAALYAQQTGSSHARHPSPAPGPSSSTLGTFTRQKSYRNRNSENDDRPAKKTYPPRKSQGGSRAPSRSKSSATTRSPASQQPTSSSSLSGHGSRPNTPSVRQPNRHSSQGNRRGGGHAGGQPFVGRGNFQGKNL</sequence>
<comment type="caution">
    <text evidence="2">The sequence shown here is derived from an EMBL/GenBank/DDBJ whole genome shotgun (WGS) entry which is preliminary data.</text>
</comment>
<feature type="compositionally biased region" description="Low complexity" evidence="1">
    <location>
        <begin position="1087"/>
        <end position="1107"/>
    </location>
</feature>
<evidence type="ECO:0000313" key="3">
    <source>
        <dbReference type="Proteomes" id="UP001177023"/>
    </source>
</evidence>